<keyword evidence="4 6" id="KW-1133">Transmembrane helix</keyword>
<evidence type="ECO:0000256" key="4">
    <source>
        <dbReference type="ARBA" id="ARBA00022989"/>
    </source>
</evidence>
<gene>
    <name evidence="8" type="ORF">F6B43_08865</name>
</gene>
<name>A0A5J5J2I9_9MICO</name>
<evidence type="ECO:0000256" key="5">
    <source>
        <dbReference type="ARBA" id="ARBA00023136"/>
    </source>
</evidence>
<dbReference type="GO" id="GO:0005886">
    <property type="term" value="C:plasma membrane"/>
    <property type="evidence" value="ECO:0007669"/>
    <property type="project" value="UniProtKB-SubCell"/>
</dbReference>
<dbReference type="Pfam" id="PF00482">
    <property type="entry name" value="T2SSF"/>
    <property type="match status" value="1"/>
</dbReference>
<comment type="caution">
    <text evidence="8">The sequence shown here is derived from an EMBL/GenBank/DDBJ whole genome shotgun (WGS) entry which is preliminary data.</text>
</comment>
<evidence type="ECO:0000256" key="2">
    <source>
        <dbReference type="ARBA" id="ARBA00022475"/>
    </source>
</evidence>
<keyword evidence="3 6" id="KW-0812">Transmembrane</keyword>
<evidence type="ECO:0000313" key="8">
    <source>
        <dbReference type="EMBL" id="KAA9107570.1"/>
    </source>
</evidence>
<reference evidence="9" key="1">
    <citation type="submission" date="2019-09" db="EMBL/GenBank/DDBJ databases">
        <title>Mumia zhuanghuii sp. nov. isolated from the intestinal contents of plateau pika (Ochotona curzoniae) in the Qinghai-Tibet plateau of China.</title>
        <authorList>
            <person name="Tian Z."/>
        </authorList>
    </citation>
    <scope>NUCLEOTIDE SEQUENCE [LARGE SCALE GENOMIC DNA]</scope>
    <source>
        <strain evidence="9">JCM 30598</strain>
    </source>
</reference>
<keyword evidence="5 6" id="KW-0472">Membrane</keyword>
<feature type="transmembrane region" description="Helical" evidence="6">
    <location>
        <begin position="280"/>
        <end position="305"/>
    </location>
</feature>
<proteinExistence type="predicted"/>
<protein>
    <submittedName>
        <fullName evidence="8">Pilus assembly protein TadB</fullName>
    </submittedName>
</protein>
<dbReference type="PANTHER" id="PTHR35007">
    <property type="entry name" value="INTEGRAL MEMBRANE PROTEIN-RELATED"/>
    <property type="match status" value="1"/>
</dbReference>
<evidence type="ECO:0000256" key="3">
    <source>
        <dbReference type="ARBA" id="ARBA00022692"/>
    </source>
</evidence>
<dbReference type="EMBL" id="VYSA01000002">
    <property type="protein sequence ID" value="KAA9107570.1"/>
    <property type="molecule type" value="Genomic_DNA"/>
</dbReference>
<dbReference type="Proteomes" id="UP000325827">
    <property type="component" value="Unassembled WGS sequence"/>
</dbReference>
<feature type="transmembrane region" description="Helical" evidence="6">
    <location>
        <begin position="128"/>
        <end position="147"/>
    </location>
</feature>
<keyword evidence="9" id="KW-1185">Reference proteome</keyword>
<evidence type="ECO:0000256" key="1">
    <source>
        <dbReference type="ARBA" id="ARBA00004651"/>
    </source>
</evidence>
<dbReference type="AlphaFoldDB" id="A0A5J5J2I9"/>
<dbReference type="PANTHER" id="PTHR35007:SF3">
    <property type="entry name" value="POSSIBLE CONSERVED ALANINE RICH MEMBRANE PROTEIN"/>
    <property type="match status" value="1"/>
</dbReference>
<sequence>MRGKSRSAHLPEPDAATAADTVLRVAVLLQAGIAPSRAWAHLAATGDAVAAAVHADVGQGASVPHAIAARGGSWREIGAAWRVAEAVGAPLAENLRGIAAALRDAQESADEIRVALAEPAGTTRLMGWLPLVAVLLGGALGFDTFLVLLRNPLGFACLIAGIALVIAARRWSGALVRSARPGPGIPGMRAELLAIGLSGGVSIDRAKRIVAESTGESGAVTYATESAESEPPPDEIDATLTLSRSAGVPAVELLRAAASLARHRARTDGRLRAARLSSRLLLPLGVCTLPAFLLLGVAPMLLSVISSTSVRL</sequence>
<organism evidence="8 9">
    <name type="scientific">Microbacterium rhizomatis</name>
    <dbReference type="NCBI Taxonomy" id="1631477"/>
    <lineage>
        <taxon>Bacteria</taxon>
        <taxon>Bacillati</taxon>
        <taxon>Actinomycetota</taxon>
        <taxon>Actinomycetes</taxon>
        <taxon>Micrococcales</taxon>
        <taxon>Microbacteriaceae</taxon>
        <taxon>Microbacterium</taxon>
    </lineage>
</organism>
<feature type="transmembrane region" description="Helical" evidence="6">
    <location>
        <begin position="153"/>
        <end position="171"/>
    </location>
</feature>
<dbReference type="RefSeq" id="WP_150448606.1">
    <property type="nucleotide sequence ID" value="NZ_VYSA01000002.1"/>
</dbReference>
<dbReference type="OrthoDB" id="3267562at2"/>
<evidence type="ECO:0000259" key="7">
    <source>
        <dbReference type="Pfam" id="PF00482"/>
    </source>
</evidence>
<accession>A0A5J5J2I9</accession>
<feature type="domain" description="Type II secretion system protein GspF" evidence="7">
    <location>
        <begin position="25"/>
        <end position="135"/>
    </location>
</feature>
<evidence type="ECO:0000256" key="6">
    <source>
        <dbReference type="SAM" id="Phobius"/>
    </source>
</evidence>
<keyword evidence="2" id="KW-1003">Cell membrane</keyword>
<dbReference type="InterPro" id="IPR018076">
    <property type="entry name" value="T2SS_GspF_dom"/>
</dbReference>
<comment type="subcellular location">
    <subcellularLocation>
        <location evidence="1">Cell membrane</location>
        <topology evidence="1">Multi-pass membrane protein</topology>
    </subcellularLocation>
</comment>
<evidence type="ECO:0000313" key="9">
    <source>
        <dbReference type="Proteomes" id="UP000325827"/>
    </source>
</evidence>